<keyword evidence="8" id="KW-0472">Membrane</keyword>
<evidence type="ECO:0000256" key="1">
    <source>
        <dbReference type="ARBA" id="ARBA00004648"/>
    </source>
</evidence>
<dbReference type="InterPro" id="IPR019756">
    <property type="entry name" value="Pept_S26A_signal_pept_1_Ser-AS"/>
</dbReference>
<protein>
    <recommendedName>
        <fullName evidence="9">Signal peptidase I</fullName>
    </recommendedName>
</protein>
<comment type="caution">
    <text evidence="12">The sequence shown here is derived from an EMBL/GenBank/DDBJ whole genome shotgun (WGS) entry which is preliminary data.</text>
</comment>
<comment type="subcellular location">
    <subcellularLocation>
        <location evidence="1">Endoplasmic reticulum membrane</location>
        <topology evidence="1">Single-pass type II membrane protein</topology>
    </subcellularLocation>
</comment>
<organism evidence="12 13">
    <name type="scientific">Pyrodictium occultum</name>
    <dbReference type="NCBI Taxonomy" id="2309"/>
    <lineage>
        <taxon>Archaea</taxon>
        <taxon>Thermoproteota</taxon>
        <taxon>Thermoprotei</taxon>
        <taxon>Desulfurococcales</taxon>
        <taxon>Pyrodictiaceae</taxon>
        <taxon>Pyrodictium</taxon>
    </lineage>
</organism>
<dbReference type="SUPFAM" id="SSF51306">
    <property type="entry name" value="LexA/Signal peptidase"/>
    <property type="match status" value="1"/>
</dbReference>
<dbReference type="CDD" id="cd06530">
    <property type="entry name" value="S26_SPase_I"/>
    <property type="match status" value="1"/>
</dbReference>
<keyword evidence="3" id="KW-0812">Transmembrane</keyword>
<dbReference type="PRINTS" id="PR00728">
    <property type="entry name" value="SIGNALPTASE"/>
</dbReference>
<comment type="function">
    <text evidence="10">Catalytic component of the signal peptidase complex (SPC) which catalyzes the cleavage of N-terminal signal sequences from nascent proteins as they are translocated into the lumen of the endoplasmic reticulum. Specifically cleaves N-terminal signal peptides that contain a hydrophobic alpha-helix (h-region) shorter than 18-20 amino acids.</text>
</comment>
<evidence type="ECO:0000256" key="7">
    <source>
        <dbReference type="ARBA" id="ARBA00022989"/>
    </source>
</evidence>
<keyword evidence="2" id="KW-0645">Protease</keyword>
<dbReference type="AlphaFoldDB" id="A0A0V8RV49"/>
<proteinExistence type="predicted"/>
<evidence type="ECO:0000313" key="13">
    <source>
        <dbReference type="Proteomes" id="UP000053352"/>
    </source>
</evidence>
<dbReference type="InterPro" id="IPR001733">
    <property type="entry name" value="Peptidase_S26B"/>
</dbReference>
<sequence>MNPYSEEMKTVAVIVAVVAIAVLLRAGLGSRLGISSPFVVVEGYSMLPTLYNGDIVVIHKPPPTDIKIGDIIVYHSLRGELVIHRVVKIEKGPGCRPLCYITKGDNNPVDDATMGLQPWTGVSYSDVVGVVCQVSLNIDGRRVSAPLRIPYLGLLSFILG</sequence>
<dbReference type="Pfam" id="PF00717">
    <property type="entry name" value="Peptidase_S24"/>
    <property type="match status" value="1"/>
</dbReference>
<evidence type="ECO:0000256" key="3">
    <source>
        <dbReference type="ARBA" id="ARBA00022692"/>
    </source>
</evidence>
<dbReference type="InterPro" id="IPR015927">
    <property type="entry name" value="Peptidase_S24_S26A/B/C"/>
</dbReference>
<gene>
    <name evidence="12" type="ORF">CF15_03820</name>
</gene>
<keyword evidence="4" id="KW-0378">Hydrolase</keyword>
<dbReference type="InterPro" id="IPR036286">
    <property type="entry name" value="LexA/Signal_pep-like_sf"/>
</dbReference>
<dbReference type="InterPro" id="IPR019533">
    <property type="entry name" value="Peptidase_S26"/>
</dbReference>
<accession>A0A0V8RV49</accession>
<dbReference type="GO" id="GO:0006465">
    <property type="term" value="P:signal peptide processing"/>
    <property type="evidence" value="ECO:0007669"/>
    <property type="project" value="InterPro"/>
</dbReference>
<dbReference type="Proteomes" id="UP000053352">
    <property type="component" value="Unassembled WGS sequence"/>
</dbReference>
<dbReference type="PANTHER" id="PTHR10806">
    <property type="entry name" value="SIGNAL PEPTIDASE COMPLEX CATALYTIC SUBUNIT SEC11"/>
    <property type="match status" value="1"/>
</dbReference>
<dbReference type="GO" id="GO:0016020">
    <property type="term" value="C:membrane"/>
    <property type="evidence" value="ECO:0007669"/>
    <property type="project" value="InterPro"/>
</dbReference>
<reference evidence="12 13" key="1">
    <citation type="submission" date="2015-11" db="EMBL/GenBank/DDBJ databases">
        <title>Genome sequence of Pyrodictium occultum PL-19, a marine hyperthermophilic archaeon isolated from Volcano, Italy.</title>
        <authorList>
            <person name="Utturkar S."/>
            <person name="Huber H."/>
            <person name="Leptihn S."/>
            <person name="Brown S."/>
            <person name="Stetter K.O."/>
            <person name="Podar M."/>
        </authorList>
    </citation>
    <scope>NUCLEOTIDE SEQUENCE [LARGE SCALE GENOMIC DNA]</scope>
    <source>
        <strain evidence="12 13">PL-19</strain>
    </source>
</reference>
<dbReference type="EMBL" id="LNTB01000001">
    <property type="protein sequence ID" value="KSW11931.1"/>
    <property type="molecule type" value="Genomic_DNA"/>
</dbReference>
<evidence type="ECO:0000313" key="12">
    <source>
        <dbReference type="EMBL" id="KSW11931.1"/>
    </source>
</evidence>
<dbReference type="GO" id="GO:0004252">
    <property type="term" value="F:serine-type endopeptidase activity"/>
    <property type="evidence" value="ECO:0007669"/>
    <property type="project" value="InterPro"/>
</dbReference>
<evidence type="ECO:0000256" key="9">
    <source>
        <dbReference type="ARBA" id="ARBA00033305"/>
    </source>
</evidence>
<feature type="domain" description="Peptidase S24/S26A/S26B/S26C" evidence="11">
    <location>
        <begin position="38"/>
        <end position="91"/>
    </location>
</feature>
<dbReference type="NCBIfam" id="TIGR02228">
    <property type="entry name" value="sigpep_I_arch"/>
    <property type="match status" value="1"/>
</dbReference>
<evidence type="ECO:0000256" key="6">
    <source>
        <dbReference type="ARBA" id="ARBA00022968"/>
    </source>
</evidence>
<name>A0A0V8RV49_PYROC</name>
<evidence type="ECO:0000256" key="2">
    <source>
        <dbReference type="ARBA" id="ARBA00022670"/>
    </source>
</evidence>
<keyword evidence="5" id="KW-0256">Endoplasmic reticulum</keyword>
<keyword evidence="6" id="KW-0735">Signal-anchor</keyword>
<dbReference type="STRING" id="2309.CF15_03820"/>
<keyword evidence="13" id="KW-1185">Reference proteome</keyword>
<keyword evidence="7" id="KW-1133">Transmembrane helix</keyword>
<dbReference type="Gene3D" id="2.10.109.10">
    <property type="entry name" value="Umud Fragment, subunit A"/>
    <property type="match status" value="1"/>
</dbReference>
<evidence type="ECO:0000256" key="8">
    <source>
        <dbReference type="ARBA" id="ARBA00023136"/>
    </source>
</evidence>
<evidence type="ECO:0000256" key="10">
    <source>
        <dbReference type="ARBA" id="ARBA00045533"/>
    </source>
</evidence>
<evidence type="ECO:0000256" key="5">
    <source>
        <dbReference type="ARBA" id="ARBA00022824"/>
    </source>
</evidence>
<dbReference type="PANTHER" id="PTHR10806:SF6">
    <property type="entry name" value="SIGNAL PEPTIDASE COMPLEX CATALYTIC SUBUNIT SEC11"/>
    <property type="match status" value="1"/>
</dbReference>
<evidence type="ECO:0000256" key="4">
    <source>
        <dbReference type="ARBA" id="ARBA00022801"/>
    </source>
</evidence>
<evidence type="ECO:0000259" key="11">
    <source>
        <dbReference type="Pfam" id="PF00717"/>
    </source>
</evidence>
<dbReference type="PROSITE" id="PS00501">
    <property type="entry name" value="SPASE_I_1"/>
    <property type="match status" value="1"/>
</dbReference>